<dbReference type="SUPFAM" id="SSF55298">
    <property type="entry name" value="YjgF-like"/>
    <property type="match status" value="1"/>
</dbReference>
<accession>V4TBJ8</accession>
<protein>
    <submittedName>
        <fullName evidence="2">Uncharacterized protein</fullName>
    </submittedName>
</protein>
<dbReference type="PANTHER" id="PTHR11803">
    <property type="entry name" value="2-IMINOBUTANOATE/2-IMINOPROPANOATE DEAMINASE RIDA"/>
    <property type="match status" value="1"/>
</dbReference>
<dbReference type="RefSeq" id="WP_023433126.1">
    <property type="nucleotide sequence ID" value="NZ_AWXZ01000038.1"/>
</dbReference>
<dbReference type="GO" id="GO:0005829">
    <property type="term" value="C:cytosol"/>
    <property type="evidence" value="ECO:0007669"/>
    <property type="project" value="TreeGrafter"/>
</dbReference>
<dbReference type="STRING" id="631454.N177_3003"/>
<gene>
    <name evidence="2" type="ORF">N177_3003</name>
</gene>
<dbReference type="AlphaFoldDB" id="V4TBJ8"/>
<dbReference type="Pfam" id="PF01042">
    <property type="entry name" value="Ribonuc_L-PSP"/>
    <property type="match status" value="1"/>
</dbReference>
<reference evidence="2 3" key="1">
    <citation type="journal article" date="2014" name="Genome Announc.">
        <title>Draft Genome Sequence of Lutibaculum baratangense Strain AMV1T, Isolated from a Mud Volcano in Andamans, India.</title>
        <authorList>
            <person name="Singh A."/>
            <person name="Sreenivas A."/>
            <person name="Sathyanarayana Reddy G."/>
            <person name="Pinnaka A.K."/>
            <person name="Shivaji S."/>
        </authorList>
    </citation>
    <scope>NUCLEOTIDE SEQUENCE [LARGE SCALE GENOMIC DNA]</scope>
    <source>
        <strain evidence="2 3">AMV1</strain>
    </source>
</reference>
<proteinExistence type="inferred from homology"/>
<dbReference type="GO" id="GO:0019239">
    <property type="term" value="F:deaminase activity"/>
    <property type="evidence" value="ECO:0007669"/>
    <property type="project" value="TreeGrafter"/>
</dbReference>
<evidence type="ECO:0000256" key="1">
    <source>
        <dbReference type="ARBA" id="ARBA00010552"/>
    </source>
</evidence>
<dbReference type="InterPro" id="IPR006175">
    <property type="entry name" value="YjgF/YER057c/UK114"/>
</dbReference>
<evidence type="ECO:0000313" key="3">
    <source>
        <dbReference type="Proteomes" id="UP000017819"/>
    </source>
</evidence>
<dbReference type="Gene3D" id="3.30.1330.40">
    <property type="entry name" value="RutC-like"/>
    <property type="match status" value="1"/>
</dbReference>
<sequence>MTIEKKNPGNLAPPIGRYRHLSVIPAGHDILAIAGQVGVDLDGNLPATVEEQLENALKNIERILESEGLDVSSVFKINIWLAEEIDMDRYVAAWRAFHNDDPPATMFAYVARLIRPEYLCEIEAWAARPATG</sequence>
<evidence type="ECO:0000313" key="2">
    <source>
        <dbReference type="EMBL" id="ESR23773.1"/>
    </source>
</evidence>
<dbReference type="InterPro" id="IPR035959">
    <property type="entry name" value="RutC-like_sf"/>
</dbReference>
<dbReference type="CDD" id="cd00448">
    <property type="entry name" value="YjgF_YER057c_UK114_family"/>
    <property type="match status" value="1"/>
</dbReference>
<dbReference type="Proteomes" id="UP000017819">
    <property type="component" value="Unassembled WGS sequence"/>
</dbReference>
<dbReference type="EMBL" id="AWXZ01000038">
    <property type="protein sequence ID" value="ESR23773.1"/>
    <property type="molecule type" value="Genomic_DNA"/>
</dbReference>
<comment type="caution">
    <text evidence="2">The sequence shown here is derived from an EMBL/GenBank/DDBJ whole genome shotgun (WGS) entry which is preliminary data.</text>
</comment>
<organism evidence="2 3">
    <name type="scientific">Lutibaculum baratangense AMV1</name>
    <dbReference type="NCBI Taxonomy" id="631454"/>
    <lineage>
        <taxon>Bacteria</taxon>
        <taxon>Pseudomonadati</taxon>
        <taxon>Pseudomonadota</taxon>
        <taxon>Alphaproteobacteria</taxon>
        <taxon>Hyphomicrobiales</taxon>
        <taxon>Tepidamorphaceae</taxon>
        <taxon>Lutibaculum</taxon>
    </lineage>
</organism>
<dbReference type="eggNOG" id="COG0251">
    <property type="taxonomic scope" value="Bacteria"/>
</dbReference>
<keyword evidence="3" id="KW-1185">Reference proteome</keyword>
<comment type="similarity">
    <text evidence="1">Belongs to the RutC family.</text>
</comment>
<name>V4TBJ8_9HYPH</name>
<dbReference type="OrthoDB" id="9808943at2"/>
<dbReference type="PANTHER" id="PTHR11803:SF58">
    <property type="entry name" value="PROTEIN HMF1-RELATED"/>
    <property type="match status" value="1"/>
</dbReference>